<dbReference type="EMBL" id="CABWIE010000019">
    <property type="protein sequence ID" value="VWL96254.1"/>
    <property type="molecule type" value="Genomic_DNA"/>
</dbReference>
<protein>
    <submittedName>
        <fullName evidence="1">Uncharacterized protein</fullName>
    </submittedName>
</protein>
<accession>A0A5K1J1Q7</accession>
<name>A0A5K1J1Q7_9ACTN</name>
<evidence type="ECO:0000313" key="1">
    <source>
        <dbReference type="EMBL" id="VWL96254.1"/>
    </source>
</evidence>
<gene>
    <name evidence="1" type="ORF">KCJAJFAP_00367</name>
</gene>
<sequence length="55" mass="5989">MGPFFQVILAESWGCPGMLRMPSGFKALRLFAHGLQTLSRLLNARALSGSNPQLT</sequence>
<reference evidence="1 2" key="1">
    <citation type="submission" date="2019-10" db="EMBL/GenBank/DDBJ databases">
        <authorList>
            <person name="Wolf R A."/>
        </authorList>
    </citation>
    <scope>NUCLEOTIDE SEQUENCE [LARGE SCALE GENOMIC DNA]</scope>
    <source>
        <strain evidence="1">Collinsella_aerofaciens_MC2</strain>
    </source>
</reference>
<evidence type="ECO:0000313" key="2">
    <source>
        <dbReference type="Proteomes" id="UP000361836"/>
    </source>
</evidence>
<keyword evidence="2" id="KW-1185">Reference proteome</keyword>
<organism evidence="1 2">
    <name type="scientific">Collinsella aerofaciens</name>
    <dbReference type="NCBI Taxonomy" id="74426"/>
    <lineage>
        <taxon>Bacteria</taxon>
        <taxon>Bacillati</taxon>
        <taxon>Actinomycetota</taxon>
        <taxon>Coriobacteriia</taxon>
        <taxon>Coriobacteriales</taxon>
        <taxon>Coriobacteriaceae</taxon>
        <taxon>Collinsella</taxon>
    </lineage>
</organism>
<dbReference type="AlphaFoldDB" id="A0A5K1J1Q7"/>
<dbReference type="Proteomes" id="UP000361836">
    <property type="component" value="Unassembled WGS sequence"/>
</dbReference>
<proteinExistence type="predicted"/>